<dbReference type="InterPro" id="IPR044917">
    <property type="entry name" value="PRIMPOL"/>
</dbReference>
<dbReference type="GO" id="GO:0005634">
    <property type="term" value="C:nucleus"/>
    <property type="evidence" value="ECO:0007669"/>
    <property type="project" value="TreeGrafter"/>
</dbReference>
<dbReference type="GO" id="GO:0042276">
    <property type="term" value="P:error-prone translesion synthesis"/>
    <property type="evidence" value="ECO:0007669"/>
    <property type="project" value="InterPro"/>
</dbReference>
<comment type="catalytic activity">
    <reaction evidence="2">
        <text>ssDNA + n NTP = ssDNA/pppN(pN)n-1 hybrid + (n-1) diphosphate.</text>
        <dbReference type="EC" id="2.7.7.102"/>
    </reaction>
</comment>
<organism evidence="6 7">
    <name type="scientific">Cucumis melo var. makuwa</name>
    <name type="common">Oriental melon</name>
    <dbReference type="NCBI Taxonomy" id="1194695"/>
    <lineage>
        <taxon>Eukaryota</taxon>
        <taxon>Viridiplantae</taxon>
        <taxon>Streptophyta</taxon>
        <taxon>Embryophyta</taxon>
        <taxon>Tracheophyta</taxon>
        <taxon>Spermatophyta</taxon>
        <taxon>Magnoliopsida</taxon>
        <taxon>eudicotyledons</taxon>
        <taxon>Gunneridae</taxon>
        <taxon>Pentapetalae</taxon>
        <taxon>rosids</taxon>
        <taxon>fabids</taxon>
        <taxon>Cucurbitales</taxon>
        <taxon>Cucurbitaceae</taxon>
        <taxon>Benincaseae</taxon>
        <taxon>Cucumis</taxon>
    </lineage>
</organism>
<accession>A0A5D3DHB8</accession>
<sequence>MASTVKDDVDRLFECFKCGVSPPQSAVRREKKRKSKMKPECSVNSETPVSGPVEEREENASSVQDTVEKIGLTSKDKGSRSKFSPIIFYGSPRGVPPKRPSSLWRLLREIRVDLSEQSRFKLSKQVWATFPRQEEAIKFAREHIDVHIFSYQDHFNGQRRFLVSSYSEFWHRYKSMDAKCRHHYEVIQEGAPCHLYFDLEYSKRINMGKNGDEMVDSLISVVLQALNEKYSIQGSFDWVLELDSSNEEKFSRHLIIRIPKVAFKDNSHAGAFVGEICSRICCAKVEGKYEELFIKKDSSSTESPSHLFVDNAVYSRNRCFRLALSSKAGKTSVLLPSGRHAYTKMAKALAACLAYNSPLGGVVACLDLVYSKSIASISKQSTSVNSSWLDRCSCKEHAPQMEHAHIMWAPKVRAHICTLREERTRTSSIMGSTLIGLVDDDCATSSKGIGGSMLHHSKAEWTRSHKDTCHHLKQLRELTRGINPTDLGSFEWWFNVGEIVEKGYFRFEVPKEQEKRMGSGMEWPRALCGKL</sequence>
<evidence type="ECO:0000256" key="5">
    <source>
        <dbReference type="SAM" id="MobiDB-lite"/>
    </source>
</evidence>
<dbReference type="PANTHER" id="PTHR31399:SF0">
    <property type="entry name" value="DNA-DIRECTED PRIMASE_POLYMERASE PROTEIN"/>
    <property type="match status" value="1"/>
</dbReference>
<dbReference type="GO" id="GO:0003887">
    <property type="term" value="F:DNA-directed DNA polymerase activity"/>
    <property type="evidence" value="ECO:0007669"/>
    <property type="project" value="UniProtKB-EC"/>
</dbReference>
<protein>
    <recommendedName>
        <fullName evidence="1">DNA-directed primase/polymerase protein</fullName>
        <ecNumber evidence="3">2.7.7.102</ecNumber>
    </recommendedName>
</protein>
<dbReference type="GO" id="GO:0031297">
    <property type="term" value="P:replication fork processing"/>
    <property type="evidence" value="ECO:0007669"/>
    <property type="project" value="TreeGrafter"/>
</dbReference>
<dbReference type="GO" id="GO:0005759">
    <property type="term" value="C:mitochondrial matrix"/>
    <property type="evidence" value="ECO:0007669"/>
    <property type="project" value="TreeGrafter"/>
</dbReference>
<comment type="catalytic activity">
    <reaction evidence="4">
        <text>DNA(n) + a 2'-deoxyribonucleoside 5'-triphosphate = DNA(n+1) + diphosphate</text>
        <dbReference type="Rhea" id="RHEA:22508"/>
        <dbReference type="Rhea" id="RHEA-COMP:17339"/>
        <dbReference type="Rhea" id="RHEA-COMP:17340"/>
        <dbReference type="ChEBI" id="CHEBI:33019"/>
        <dbReference type="ChEBI" id="CHEBI:61560"/>
        <dbReference type="ChEBI" id="CHEBI:173112"/>
        <dbReference type="EC" id="2.7.7.7"/>
    </reaction>
    <physiologicalReaction direction="left-to-right" evidence="4">
        <dbReference type="Rhea" id="RHEA:22509"/>
    </physiologicalReaction>
</comment>
<name>A0A5D3DHB8_CUCMM</name>
<dbReference type="AlphaFoldDB" id="A0A5D3DHB8"/>
<evidence type="ECO:0000313" key="7">
    <source>
        <dbReference type="Proteomes" id="UP000321947"/>
    </source>
</evidence>
<evidence type="ECO:0000256" key="1">
    <source>
        <dbReference type="ARBA" id="ARBA00026139"/>
    </source>
</evidence>
<dbReference type="GO" id="GO:0009411">
    <property type="term" value="P:response to UV"/>
    <property type="evidence" value="ECO:0007669"/>
    <property type="project" value="TreeGrafter"/>
</dbReference>
<evidence type="ECO:0000256" key="3">
    <source>
        <dbReference type="ARBA" id="ARBA00044768"/>
    </source>
</evidence>
<evidence type="ECO:0000313" key="6">
    <source>
        <dbReference type="EMBL" id="TYK23014.1"/>
    </source>
</evidence>
<dbReference type="PANTHER" id="PTHR31399">
    <property type="entry name" value="DNA-DIRECTED PRIMASE / POLYMERASE PROTEIN"/>
    <property type="match status" value="1"/>
</dbReference>
<comment type="caution">
    <text evidence="6">The sequence shown here is derived from an EMBL/GenBank/DDBJ whole genome shotgun (WGS) entry which is preliminary data.</text>
</comment>
<feature type="region of interest" description="Disordered" evidence="5">
    <location>
        <begin position="22"/>
        <end position="65"/>
    </location>
</feature>
<evidence type="ECO:0000256" key="2">
    <source>
        <dbReference type="ARBA" id="ARBA00044677"/>
    </source>
</evidence>
<dbReference type="Proteomes" id="UP000321947">
    <property type="component" value="Unassembled WGS sequence"/>
</dbReference>
<dbReference type="EMBL" id="SSTD01004717">
    <property type="protein sequence ID" value="TYK23014.1"/>
    <property type="molecule type" value="Genomic_DNA"/>
</dbReference>
<dbReference type="GO" id="GO:0006264">
    <property type="term" value="P:mitochondrial DNA replication"/>
    <property type="evidence" value="ECO:0007669"/>
    <property type="project" value="TreeGrafter"/>
</dbReference>
<gene>
    <name evidence="6" type="ORF">E5676_scaffold386G001230</name>
</gene>
<dbReference type="EC" id="2.7.7.102" evidence="3"/>
<reference evidence="6 7" key="1">
    <citation type="submission" date="2019-08" db="EMBL/GenBank/DDBJ databases">
        <title>Draft genome sequences of two oriental melons (Cucumis melo L. var makuwa).</title>
        <authorList>
            <person name="Kwon S.-Y."/>
        </authorList>
    </citation>
    <scope>NUCLEOTIDE SEQUENCE [LARGE SCALE GENOMIC DNA]</scope>
    <source>
        <strain evidence="7">cv. Chang Bougi</strain>
        <tissue evidence="6">Leaf</tissue>
    </source>
</reference>
<proteinExistence type="predicted"/>
<dbReference type="GO" id="GO:0003682">
    <property type="term" value="F:chromatin binding"/>
    <property type="evidence" value="ECO:0007669"/>
    <property type="project" value="TreeGrafter"/>
</dbReference>
<evidence type="ECO:0000256" key="4">
    <source>
        <dbReference type="ARBA" id="ARBA00047303"/>
    </source>
</evidence>